<evidence type="ECO:0000313" key="1">
    <source>
        <dbReference type="EMBL" id="KAJ3980556.1"/>
    </source>
</evidence>
<protein>
    <submittedName>
        <fullName evidence="1">Uncharacterized protein</fullName>
    </submittedName>
</protein>
<name>A0AA38PRZ1_9AGAR</name>
<dbReference type="EMBL" id="MU802177">
    <property type="protein sequence ID" value="KAJ3980556.1"/>
    <property type="molecule type" value="Genomic_DNA"/>
</dbReference>
<accession>A0AA38PRZ1</accession>
<gene>
    <name evidence="1" type="ORF">F5890DRAFT_1419372</name>
</gene>
<dbReference type="AlphaFoldDB" id="A0AA38PRZ1"/>
<dbReference type="Proteomes" id="UP001163850">
    <property type="component" value="Unassembled WGS sequence"/>
</dbReference>
<organism evidence="1 2">
    <name type="scientific">Lentinula detonsa</name>
    <dbReference type="NCBI Taxonomy" id="2804962"/>
    <lineage>
        <taxon>Eukaryota</taxon>
        <taxon>Fungi</taxon>
        <taxon>Dikarya</taxon>
        <taxon>Basidiomycota</taxon>
        <taxon>Agaricomycotina</taxon>
        <taxon>Agaricomycetes</taxon>
        <taxon>Agaricomycetidae</taxon>
        <taxon>Agaricales</taxon>
        <taxon>Marasmiineae</taxon>
        <taxon>Omphalotaceae</taxon>
        <taxon>Lentinula</taxon>
    </lineage>
</organism>
<reference evidence="1" key="1">
    <citation type="submission" date="2022-08" db="EMBL/GenBank/DDBJ databases">
        <authorList>
            <consortium name="DOE Joint Genome Institute"/>
            <person name="Min B."/>
            <person name="Riley R."/>
            <person name="Sierra-Patev S."/>
            <person name="Naranjo-Ortiz M."/>
            <person name="Looney B."/>
            <person name="Konkel Z."/>
            <person name="Slot J.C."/>
            <person name="Sakamoto Y."/>
            <person name="Steenwyk J.L."/>
            <person name="Rokas A."/>
            <person name="Carro J."/>
            <person name="Camarero S."/>
            <person name="Ferreira P."/>
            <person name="Molpeceres G."/>
            <person name="Ruiz-Duenas F.J."/>
            <person name="Serrano A."/>
            <person name="Henrissat B."/>
            <person name="Drula E."/>
            <person name="Hughes K.W."/>
            <person name="Mata J.L."/>
            <person name="Ishikawa N.K."/>
            <person name="Vargas-Isla R."/>
            <person name="Ushijima S."/>
            <person name="Smith C.A."/>
            <person name="Ahrendt S."/>
            <person name="Andreopoulos W."/>
            <person name="He G."/>
            <person name="Labutti K."/>
            <person name="Lipzen A."/>
            <person name="Ng V."/>
            <person name="Sandor L."/>
            <person name="Barry K."/>
            <person name="Martinez A.T."/>
            <person name="Xiao Y."/>
            <person name="Gibbons J.G."/>
            <person name="Terashima K."/>
            <person name="Hibbett D.S."/>
            <person name="Grigoriev I.V."/>
        </authorList>
    </citation>
    <scope>NUCLEOTIDE SEQUENCE</scope>
    <source>
        <strain evidence="1">TFB7829</strain>
    </source>
</reference>
<comment type="caution">
    <text evidence="1">The sequence shown here is derived from an EMBL/GenBank/DDBJ whole genome shotgun (WGS) entry which is preliminary data.</text>
</comment>
<proteinExistence type="predicted"/>
<evidence type="ECO:0000313" key="2">
    <source>
        <dbReference type="Proteomes" id="UP001163850"/>
    </source>
</evidence>
<sequence>MYCKEKENNRGSSLHDTFHDQAQQNPCLAVVHLDTLAQGVHLIPVYGSHCLHVELKYHQSLDIF</sequence>